<proteinExistence type="predicted"/>
<sequence length="185" mass="21146">MLTLMAINQPTVGNPIPRDSKLIHLAMRSSSCEIMAVNGNPNGRLLDAKLTLRTLCHHLNQWESLQDVVIANPNLRLPWILEENQILLIFDAEPSEKSWSLFLPVQVSALQRKAKSVLRWVSSSIYTLVAKWKTSPASLPQKQTQPRKRKRKYQQHDIPMVISAERRRFKDRLPCNAIPITSPLP</sequence>
<evidence type="ECO:0000313" key="1">
    <source>
        <dbReference type="EMBL" id="ATZ47309.1"/>
    </source>
</evidence>
<dbReference type="OrthoDB" id="3559916at2759"/>
<organism evidence="1 2">
    <name type="scientific">Botryotinia fuckeliana (strain B05.10)</name>
    <name type="common">Noble rot fungus</name>
    <name type="synonym">Botrytis cinerea</name>
    <dbReference type="NCBI Taxonomy" id="332648"/>
    <lineage>
        <taxon>Eukaryota</taxon>
        <taxon>Fungi</taxon>
        <taxon>Dikarya</taxon>
        <taxon>Ascomycota</taxon>
        <taxon>Pezizomycotina</taxon>
        <taxon>Leotiomycetes</taxon>
        <taxon>Helotiales</taxon>
        <taxon>Sclerotiniaceae</taxon>
        <taxon>Botrytis</taxon>
    </lineage>
</organism>
<reference evidence="1 2" key="2">
    <citation type="journal article" date="2012" name="Eukaryot. Cell">
        <title>Genome update of Botrytis cinerea strains B05.10 and T4.</title>
        <authorList>
            <person name="Staats M."/>
            <person name="van Kan J.A."/>
        </authorList>
    </citation>
    <scope>NUCLEOTIDE SEQUENCE [LARGE SCALE GENOMIC DNA]</scope>
    <source>
        <strain evidence="1 2">B05.10</strain>
    </source>
</reference>
<evidence type="ECO:0000313" key="2">
    <source>
        <dbReference type="Proteomes" id="UP000001798"/>
    </source>
</evidence>
<dbReference type="Proteomes" id="UP000001798">
    <property type="component" value="Chromosome 2"/>
</dbReference>
<dbReference type="GeneID" id="5427048"/>
<keyword evidence="2" id="KW-1185">Reference proteome</keyword>
<protein>
    <submittedName>
        <fullName evidence="1">Uncharacterized protein</fullName>
    </submittedName>
</protein>
<reference evidence="1 2" key="3">
    <citation type="journal article" date="2017" name="Mol. Plant Pathol.">
        <title>A gapless genome sequence of the fungus Botrytis cinerea.</title>
        <authorList>
            <person name="Van Kan J.A."/>
            <person name="Stassen J.H."/>
            <person name="Mosbach A."/>
            <person name="Van Der Lee T.A."/>
            <person name="Faino L."/>
            <person name="Farmer A.D."/>
            <person name="Papasotiriou D.G."/>
            <person name="Zhou S."/>
            <person name="Seidl M.F."/>
            <person name="Cottam E."/>
            <person name="Edel D."/>
            <person name="Hahn M."/>
            <person name="Schwartz D.C."/>
            <person name="Dietrich R.A."/>
            <person name="Widdison S."/>
            <person name="Scalliet G."/>
        </authorList>
    </citation>
    <scope>NUCLEOTIDE SEQUENCE [LARGE SCALE GENOMIC DNA]</scope>
    <source>
        <strain evidence="1 2">B05.10</strain>
    </source>
</reference>
<dbReference type="EMBL" id="CP009806">
    <property type="protein sequence ID" value="ATZ47309.1"/>
    <property type="molecule type" value="Genomic_DNA"/>
</dbReference>
<dbReference type="VEuPathDB" id="FungiDB:Bcin02g06010"/>
<reference evidence="1 2" key="1">
    <citation type="journal article" date="2011" name="PLoS Genet.">
        <title>Genomic analysis of the necrotrophic fungal pathogens Sclerotinia sclerotiorum and Botrytis cinerea.</title>
        <authorList>
            <person name="Amselem J."/>
            <person name="Cuomo C.A."/>
            <person name="van Kan J.A."/>
            <person name="Viaud M."/>
            <person name="Benito E.P."/>
            <person name="Couloux A."/>
            <person name="Coutinho P.M."/>
            <person name="de Vries R.P."/>
            <person name="Dyer P.S."/>
            <person name="Fillinger S."/>
            <person name="Fournier E."/>
            <person name="Gout L."/>
            <person name="Hahn M."/>
            <person name="Kohn L."/>
            <person name="Lapalu N."/>
            <person name="Plummer K.M."/>
            <person name="Pradier J.M."/>
            <person name="Quevillon E."/>
            <person name="Sharon A."/>
            <person name="Simon A."/>
            <person name="ten Have A."/>
            <person name="Tudzynski B."/>
            <person name="Tudzynski P."/>
            <person name="Wincker P."/>
            <person name="Andrew M."/>
            <person name="Anthouard V."/>
            <person name="Beever R.E."/>
            <person name="Beffa R."/>
            <person name="Benoit I."/>
            <person name="Bouzid O."/>
            <person name="Brault B."/>
            <person name="Chen Z."/>
            <person name="Choquer M."/>
            <person name="Collemare J."/>
            <person name="Cotton P."/>
            <person name="Danchin E.G."/>
            <person name="Da Silva C."/>
            <person name="Gautier A."/>
            <person name="Giraud C."/>
            <person name="Giraud T."/>
            <person name="Gonzalez C."/>
            <person name="Grossetete S."/>
            <person name="Guldener U."/>
            <person name="Henrissat B."/>
            <person name="Howlett B.J."/>
            <person name="Kodira C."/>
            <person name="Kretschmer M."/>
            <person name="Lappartient A."/>
            <person name="Leroch M."/>
            <person name="Levis C."/>
            <person name="Mauceli E."/>
            <person name="Neuveglise C."/>
            <person name="Oeser B."/>
            <person name="Pearson M."/>
            <person name="Poulain J."/>
            <person name="Poussereau N."/>
            <person name="Quesneville H."/>
            <person name="Rascle C."/>
            <person name="Schumacher J."/>
            <person name="Segurens B."/>
            <person name="Sexton A."/>
            <person name="Silva E."/>
            <person name="Sirven C."/>
            <person name="Soanes D.M."/>
            <person name="Talbot N.J."/>
            <person name="Templeton M."/>
            <person name="Yandava C."/>
            <person name="Yarden O."/>
            <person name="Zeng Q."/>
            <person name="Rollins J.A."/>
            <person name="Lebrun M.H."/>
            <person name="Dickman M."/>
        </authorList>
    </citation>
    <scope>NUCLEOTIDE SEQUENCE [LARGE SCALE GENOMIC DNA]</scope>
    <source>
        <strain evidence="1 2">B05.10</strain>
    </source>
</reference>
<name>A0A384J9S4_BOTFB</name>
<dbReference type="AlphaFoldDB" id="A0A384J9S4"/>
<gene>
    <name evidence="1" type="ORF">BCIN_02g06010</name>
</gene>
<dbReference type="RefSeq" id="XP_001546587.2">
    <property type="nucleotide sequence ID" value="XM_001546537.2"/>
</dbReference>
<dbReference type="KEGG" id="bfu:BCIN_02g06010"/>
<accession>A0A384J9S4</accession>